<dbReference type="InterPro" id="IPR022041">
    <property type="entry name" value="Methyltransf_FA"/>
</dbReference>
<feature type="domain" description="Apple" evidence="1">
    <location>
        <begin position="136"/>
        <end position="173"/>
    </location>
</feature>
<comment type="caution">
    <text evidence="3">The sequence shown here is derived from an EMBL/GenBank/DDBJ whole genome shotgun (WGS) entry which is preliminary data.</text>
</comment>
<dbReference type="OrthoDB" id="6092539at2759"/>
<feature type="domain" description="Farnesoic acid O-methyl transferase" evidence="2">
    <location>
        <begin position="6"/>
        <end position="107"/>
    </location>
</feature>
<dbReference type="AlphaFoldDB" id="A0A8B6H1Q1"/>
<accession>A0A8B6H1Q1</accession>
<keyword evidence="4" id="KW-1185">Reference proteome</keyword>
<gene>
    <name evidence="3" type="ORF">MGAL_10B090092</name>
</gene>
<dbReference type="Proteomes" id="UP000596742">
    <property type="component" value="Unassembled WGS sequence"/>
</dbReference>
<evidence type="ECO:0000259" key="2">
    <source>
        <dbReference type="Pfam" id="PF12248"/>
    </source>
</evidence>
<proteinExistence type="predicted"/>
<dbReference type="Pfam" id="PF12248">
    <property type="entry name" value="Methyltransf_FA"/>
    <property type="match status" value="1"/>
</dbReference>
<organism evidence="3 4">
    <name type="scientific">Mytilus galloprovincialis</name>
    <name type="common">Mediterranean mussel</name>
    <dbReference type="NCBI Taxonomy" id="29158"/>
    <lineage>
        <taxon>Eukaryota</taxon>
        <taxon>Metazoa</taxon>
        <taxon>Spiralia</taxon>
        <taxon>Lophotrochozoa</taxon>
        <taxon>Mollusca</taxon>
        <taxon>Bivalvia</taxon>
        <taxon>Autobranchia</taxon>
        <taxon>Pteriomorphia</taxon>
        <taxon>Mytilida</taxon>
        <taxon>Mytiloidea</taxon>
        <taxon>Mytilidae</taxon>
        <taxon>Mytilinae</taxon>
        <taxon>Mytilus</taxon>
    </lineage>
</organism>
<reference evidence="3" key="1">
    <citation type="submission" date="2018-11" db="EMBL/GenBank/DDBJ databases">
        <authorList>
            <person name="Alioto T."/>
            <person name="Alioto T."/>
        </authorList>
    </citation>
    <scope>NUCLEOTIDE SEQUENCE</scope>
</reference>
<dbReference type="InterPro" id="IPR003609">
    <property type="entry name" value="Pan_app"/>
</dbReference>
<evidence type="ECO:0000259" key="1">
    <source>
        <dbReference type="Pfam" id="PF00024"/>
    </source>
</evidence>
<sequence length="203" mass="23032">MDSAMPFYDVNLGAHDNTKTQLVRRLDDSLSTTPFTKEWKADFDRHRLKNTEFRDFWVSWDGGIIKHGRGPVVGDDIIGEWADPNPFPVKSIGVLNSFNTQGDWIIHVTAYGNASTHFINCSPSTERVDLHIYKPVMMLSETVCAMQCKSDEHCMGFNYKDNSCELLSFEPGVVTAIPKISATGWRFFTKCHVKRNACFDCLL</sequence>
<evidence type="ECO:0000313" key="4">
    <source>
        <dbReference type="Proteomes" id="UP000596742"/>
    </source>
</evidence>
<evidence type="ECO:0008006" key="5">
    <source>
        <dbReference type="Google" id="ProtNLM"/>
    </source>
</evidence>
<dbReference type="EMBL" id="UYJE01009326">
    <property type="protein sequence ID" value="VDI72461.1"/>
    <property type="molecule type" value="Genomic_DNA"/>
</dbReference>
<name>A0A8B6H1Q1_MYTGA</name>
<evidence type="ECO:0000313" key="3">
    <source>
        <dbReference type="EMBL" id="VDI72461.1"/>
    </source>
</evidence>
<protein>
    <recommendedName>
        <fullName evidence="5">Apple domain-containing protein</fullName>
    </recommendedName>
</protein>
<dbReference type="Pfam" id="PF00024">
    <property type="entry name" value="PAN_1"/>
    <property type="match status" value="1"/>
</dbReference>